<evidence type="ECO:0000313" key="11">
    <source>
        <dbReference type="Proteomes" id="UP000321954"/>
    </source>
</evidence>
<keyword evidence="4 7" id="KW-0238">DNA-binding</keyword>
<protein>
    <submittedName>
        <fullName evidence="10">Response regulator transcription factor</fullName>
    </submittedName>
</protein>
<accession>A0A5B8YG16</accession>
<evidence type="ECO:0000256" key="3">
    <source>
        <dbReference type="ARBA" id="ARBA00023015"/>
    </source>
</evidence>
<dbReference type="EMBL" id="CP042476">
    <property type="protein sequence ID" value="QED36890.1"/>
    <property type="molecule type" value="Genomic_DNA"/>
</dbReference>
<keyword evidence="11" id="KW-1185">Reference proteome</keyword>
<dbReference type="Proteomes" id="UP000321954">
    <property type="component" value="Chromosome"/>
</dbReference>
<feature type="domain" description="Response regulatory" evidence="8">
    <location>
        <begin position="2"/>
        <end position="116"/>
    </location>
</feature>
<dbReference type="OrthoDB" id="9790442at2"/>
<dbReference type="PANTHER" id="PTHR48111:SF22">
    <property type="entry name" value="REGULATOR OF RPOS"/>
    <property type="match status" value="1"/>
</dbReference>
<dbReference type="GO" id="GO:0032993">
    <property type="term" value="C:protein-DNA complex"/>
    <property type="evidence" value="ECO:0007669"/>
    <property type="project" value="TreeGrafter"/>
</dbReference>
<dbReference type="Gene3D" id="3.40.50.2300">
    <property type="match status" value="1"/>
</dbReference>
<organism evidence="10 11">
    <name type="scientific">Antarcticibacterium arcticum</name>
    <dbReference type="NCBI Taxonomy" id="2585771"/>
    <lineage>
        <taxon>Bacteria</taxon>
        <taxon>Pseudomonadati</taxon>
        <taxon>Bacteroidota</taxon>
        <taxon>Flavobacteriia</taxon>
        <taxon>Flavobacteriales</taxon>
        <taxon>Flavobacteriaceae</taxon>
        <taxon>Antarcticibacterium</taxon>
    </lineage>
</organism>
<dbReference type="GO" id="GO:0005829">
    <property type="term" value="C:cytosol"/>
    <property type="evidence" value="ECO:0007669"/>
    <property type="project" value="TreeGrafter"/>
</dbReference>
<evidence type="ECO:0000256" key="1">
    <source>
        <dbReference type="ARBA" id="ARBA00022553"/>
    </source>
</evidence>
<dbReference type="PANTHER" id="PTHR48111">
    <property type="entry name" value="REGULATOR OF RPOS"/>
    <property type="match status" value="1"/>
</dbReference>
<dbReference type="InterPro" id="IPR001789">
    <property type="entry name" value="Sig_transdc_resp-reg_receiver"/>
</dbReference>
<dbReference type="PROSITE" id="PS50110">
    <property type="entry name" value="RESPONSE_REGULATORY"/>
    <property type="match status" value="1"/>
</dbReference>
<keyword evidence="3" id="KW-0805">Transcription regulation</keyword>
<dbReference type="InterPro" id="IPR036388">
    <property type="entry name" value="WH-like_DNA-bd_sf"/>
</dbReference>
<reference evidence="10 11" key="1">
    <citation type="submission" date="2019-08" db="EMBL/GenBank/DDBJ databases">
        <title>Antarcticibacterium arcticum sp. nov., a bacterium isolated from marine sediment of the Canadian Beaufort Sea.</title>
        <authorList>
            <person name="Lee Y.M."/>
            <person name="Baek K."/>
            <person name="Lee D.-H."/>
            <person name="Shin S.C."/>
            <person name="Jin Y.K."/>
            <person name="Park Y."/>
        </authorList>
    </citation>
    <scope>NUCLEOTIDE SEQUENCE [LARGE SCALE GENOMIC DNA]</scope>
    <source>
        <strain evidence="10 11">PAMC 28998</strain>
    </source>
</reference>
<sequence length="225" mass="25727">MKILVVEDEQDMLDNIRQALLREHHIVETAPGFLAALEKIGLYEYDLILLDITLPDGNGLDLLNELKENGKNPGVIILSARDSLDDKLSGLNLGADDYLPKPFHFSELFARIHAIFRRNNFNGNNQLTFGNISLDTTSRSVKIKNEEVVLNRKEYDILTYLIINKDRLVRKSGLAEHVWGDHIDQSNDFDFIYSQIKNLRKKLTQHKANVSISSIYGMGYKMIIK</sequence>
<dbReference type="KEGG" id="anp:FK178_03815"/>
<feature type="DNA-binding region" description="OmpR/PhoB-type" evidence="7">
    <location>
        <begin position="124"/>
        <end position="224"/>
    </location>
</feature>
<dbReference type="InterPro" id="IPR039420">
    <property type="entry name" value="WalR-like"/>
</dbReference>
<keyword evidence="1 6" id="KW-0597">Phosphoprotein</keyword>
<dbReference type="SMART" id="SM00862">
    <property type="entry name" value="Trans_reg_C"/>
    <property type="match status" value="1"/>
</dbReference>
<evidence type="ECO:0000256" key="4">
    <source>
        <dbReference type="ARBA" id="ARBA00023125"/>
    </source>
</evidence>
<evidence type="ECO:0000256" key="7">
    <source>
        <dbReference type="PROSITE-ProRule" id="PRU01091"/>
    </source>
</evidence>
<proteinExistence type="predicted"/>
<dbReference type="InterPro" id="IPR001867">
    <property type="entry name" value="OmpR/PhoB-type_DNA-bd"/>
</dbReference>
<evidence type="ECO:0000256" key="2">
    <source>
        <dbReference type="ARBA" id="ARBA00023012"/>
    </source>
</evidence>
<feature type="modified residue" description="4-aspartylphosphate" evidence="6">
    <location>
        <position position="51"/>
    </location>
</feature>
<feature type="domain" description="OmpR/PhoB-type" evidence="9">
    <location>
        <begin position="124"/>
        <end position="224"/>
    </location>
</feature>
<dbReference type="SMART" id="SM00448">
    <property type="entry name" value="REC"/>
    <property type="match status" value="1"/>
</dbReference>
<dbReference type="PROSITE" id="PS51755">
    <property type="entry name" value="OMPR_PHOB"/>
    <property type="match status" value="1"/>
</dbReference>
<dbReference type="InterPro" id="IPR011006">
    <property type="entry name" value="CheY-like_superfamily"/>
</dbReference>
<dbReference type="Pfam" id="PF00486">
    <property type="entry name" value="Trans_reg_C"/>
    <property type="match status" value="1"/>
</dbReference>
<dbReference type="CDD" id="cd00383">
    <property type="entry name" value="trans_reg_C"/>
    <property type="match status" value="1"/>
</dbReference>
<gene>
    <name evidence="10" type="ORF">FK178_03815</name>
</gene>
<dbReference type="GO" id="GO:0000156">
    <property type="term" value="F:phosphorelay response regulator activity"/>
    <property type="evidence" value="ECO:0007669"/>
    <property type="project" value="TreeGrafter"/>
</dbReference>
<evidence type="ECO:0000259" key="8">
    <source>
        <dbReference type="PROSITE" id="PS50110"/>
    </source>
</evidence>
<dbReference type="GO" id="GO:0000976">
    <property type="term" value="F:transcription cis-regulatory region binding"/>
    <property type="evidence" value="ECO:0007669"/>
    <property type="project" value="TreeGrafter"/>
</dbReference>
<dbReference type="Gene3D" id="6.10.250.690">
    <property type="match status" value="1"/>
</dbReference>
<keyword evidence="5" id="KW-0804">Transcription</keyword>
<evidence type="ECO:0000256" key="5">
    <source>
        <dbReference type="ARBA" id="ARBA00023163"/>
    </source>
</evidence>
<dbReference type="GO" id="GO:0006355">
    <property type="term" value="P:regulation of DNA-templated transcription"/>
    <property type="evidence" value="ECO:0007669"/>
    <property type="project" value="InterPro"/>
</dbReference>
<keyword evidence="2" id="KW-0902">Two-component regulatory system</keyword>
<dbReference type="Pfam" id="PF00072">
    <property type="entry name" value="Response_reg"/>
    <property type="match status" value="1"/>
</dbReference>
<dbReference type="AlphaFoldDB" id="A0A5B8YG16"/>
<evidence type="ECO:0000256" key="6">
    <source>
        <dbReference type="PROSITE-ProRule" id="PRU00169"/>
    </source>
</evidence>
<evidence type="ECO:0000259" key="9">
    <source>
        <dbReference type="PROSITE" id="PS51755"/>
    </source>
</evidence>
<dbReference type="SUPFAM" id="SSF52172">
    <property type="entry name" value="CheY-like"/>
    <property type="match status" value="1"/>
</dbReference>
<dbReference type="Gene3D" id="1.10.10.10">
    <property type="entry name" value="Winged helix-like DNA-binding domain superfamily/Winged helix DNA-binding domain"/>
    <property type="match status" value="1"/>
</dbReference>
<name>A0A5B8YG16_9FLAO</name>
<evidence type="ECO:0000313" key="10">
    <source>
        <dbReference type="EMBL" id="QED36890.1"/>
    </source>
</evidence>
<dbReference type="RefSeq" id="WP_146831165.1">
    <property type="nucleotide sequence ID" value="NZ_CP042476.1"/>
</dbReference>